<keyword evidence="9" id="KW-0732">Signal</keyword>
<evidence type="ECO:0000256" key="5">
    <source>
        <dbReference type="ARBA" id="ARBA00022989"/>
    </source>
</evidence>
<dbReference type="SUPFAM" id="SSF49899">
    <property type="entry name" value="Concanavalin A-like lectins/glucanases"/>
    <property type="match status" value="1"/>
</dbReference>
<dbReference type="Proteomes" id="UP000307173">
    <property type="component" value="Unassembled WGS sequence"/>
</dbReference>
<feature type="compositionally biased region" description="Basic residues" evidence="10">
    <location>
        <begin position="547"/>
        <end position="558"/>
    </location>
</feature>
<organism evidence="11 12">
    <name type="scientific">Pichia inconspicua</name>
    <dbReference type="NCBI Taxonomy" id="52247"/>
    <lineage>
        <taxon>Eukaryota</taxon>
        <taxon>Fungi</taxon>
        <taxon>Dikarya</taxon>
        <taxon>Ascomycota</taxon>
        <taxon>Saccharomycotina</taxon>
        <taxon>Pichiomycetes</taxon>
        <taxon>Pichiales</taxon>
        <taxon>Pichiaceae</taxon>
        <taxon>Pichia</taxon>
    </lineage>
</organism>
<dbReference type="AlphaFoldDB" id="A0A4V4NGC0"/>
<evidence type="ECO:0000256" key="6">
    <source>
        <dbReference type="ARBA" id="ARBA00023136"/>
    </source>
</evidence>
<feature type="chain" id="PRO_5021041870" description="Calnexin" evidence="9">
    <location>
        <begin position="22"/>
        <end position="558"/>
    </location>
</feature>
<dbReference type="GO" id="GO:0051082">
    <property type="term" value="F:unfolded protein binding"/>
    <property type="evidence" value="ECO:0007669"/>
    <property type="project" value="InterPro"/>
</dbReference>
<evidence type="ECO:0000256" key="9">
    <source>
        <dbReference type="RuleBase" id="RU362126"/>
    </source>
</evidence>
<gene>
    <name evidence="11" type="ORF">CANINC_000009</name>
</gene>
<dbReference type="InterPro" id="IPR009033">
    <property type="entry name" value="Calreticulin/calnexin_P_dom_sf"/>
</dbReference>
<dbReference type="GO" id="GO:0036503">
    <property type="term" value="P:ERAD pathway"/>
    <property type="evidence" value="ECO:0007669"/>
    <property type="project" value="TreeGrafter"/>
</dbReference>
<keyword evidence="4 9" id="KW-0256">Endoplasmic reticulum</keyword>
<dbReference type="PROSITE" id="PS00804">
    <property type="entry name" value="CALRETICULIN_2"/>
    <property type="match status" value="1"/>
</dbReference>
<dbReference type="OrthoDB" id="1938156at2759"/>
<keyword evidence="8" id="KW-1015">Disulfide bond</keyword>
<sequence>MILNYSTLYSILAVFTISSYAGKTFKPYNEELTPDSYFEQFDNSWKSRWIPSKATKDDKLSYEGKWEVEESIVLRAYDKDLGLVTKTEAALHAISAKLPHTFDNTNNTLVLQYEVKFQNGLNCGGAYIKLLADGFEDDGEHFSDKTPYVVMFGPDKCGGDNKVHFILNLLNKEKNTFEEHQLLNPPMAKLTQATSLYTLIIEPNQDFQIRINGDIVRSGNLFHFFDFDTIPPREIPDENDVKPKNWVDDNFIPDPNDVKPDDWDEDAPYWVDDLNAVKPDTWNEEEPLEIPDPDHPKPEDWDDEEDGVWNQKMIRNPKCKGLNGCGKWIRPKIKNKNYKGKWKPKMISNPKYKGEWKPRLIPNPHYHNKDNLKISNLSPIGGIGIEIWTMDKNILFDNIYLGHSIDEAEKIGNSTFLPKLEIELELLNDNEPIDNIDTDQLKTYHSNGILSGINDYIFSQIASFIEDLQIYVVDAIEKPLETLLQRPGEAFFFSSIIVTTCGVIIGFWTVLINISLLLFRRLIDSKETKINKQKATSAKKSSGKASSFKRNKTKANKR</sequence>
<evidence type="ECO:0000256" key="7">
    <source>
        <dbReference type="ARBA" id="ARBA00023186"/>
    </source>
</evidence>
<feature type="transmembrane region" description="Helical" evidence="9">
    <location>
        <begin position="491"/>
        <end position="519"/>
    </location>
</feature>
<evidence type="ECO:0000256" key="2">
    <source>
        <dbReference type="ARBA" id="ARBA00010983"/>
    </source>
</evidence>
<feature type="region of interest" description="Disordered" evidence="10">
    <location>
        <begin position="529"/>
        <end position="558"/>
    </location>
</feature>
<dbReference type="PROSITE" id="PS00805">
    <property type="entry name" value="CALRETICULIN_REPEAT"/>
    <property type="match status" value="1"/>
</dbReference>
<dbReference type="Gene3D" id="2.60.120.200">
    <property type="match status" value="1"/>
</dbReference>
<dbReference type="FunFam" id="2.10.250.10:FF:000001">
    <property type="entry name" value="Calnexin homolog"/>
    <property type="match status" value="1"/>
</dbReference>
<dbReference type="PANTHER" id="PTHR11073:SF1">
    <property type="entry name" value="CALNEXIN 14D-RELATED"/>
    <property type="match status" value="1"/>
</dbReference>
<dbReference type="GO" id="GO:0005789">
    <property type="term" value="C:endoplasmic reticulum membrane"/>
    <property type="evidence" value="ECO:0007669"/>
    <property type="project" value="UniProtKB-SubCell"/>
</dbReference>
<dbReference type="Pfam" id="PF00262">
    <property type="entry name" value="Calreticulin"/>
    <property type="match status" value="1"/>
</dbReference>
<dbReference type="GO" id="GO:0006457">
    <property type="term" value="P:protein folding"/>
    <property type="evidence" value="ECO:0007669"/>
    <property type="project" value="InterPro"/>
</dbReference>
<evidence type="ECO:0000256" key="10">
    <source>
        <dbReference type="SAM" id="MobiDB-lite"/>
    </source>
</evidence>
<keyword evidence="7 9" id="KW-0143">Chaperone</keyword>
<dbReference type="GO" id="GO:0005509">
    <property type="term" value="F:calcium ion binding"/>
    <property type="evidence" value="ECO:0007669"/>
    <property type="project" value="InterPro"/>
</dbReference>
<dbReference type="EMBL" id="SELW01000005">
    <property type="protein sequence ID" value="TID31380.1"/>
    <property type="molecule type" value="Genomic_DNA"/>
</dbReference>
<keyword evidence="3 9" id="KW-0812">Transmembrane</keyword>
<dbReference type="PROSITE" id="PS00803">
    <property type="entry name" value="CALRETICULIN_1"/>
    <property type="match status" value="1"/>
</dbReference>
<reference evidence="11 12" key="1">
    <citation type="journal article" date="2019" name="Front. Genet.">
        <title>Whole-Genome Sequencing of the Opportunistic Yeast Pathogen Candida inconspicua Uncovers Its Hybrid Origin.</title>
        <authorList>
            <person name="Mixao V."/>
            <person name="Hansen A.P."/>
            <person name="Saus E."/>
            <person name="Boekhout T."/>
            <person name="Lass-Florl C."/>
            <person name="Gabaldon T."/>
        </authorList>
    </citation>
    <scope>NUCLEOTIDE SEQUENCE [LARGE SCALE GENOMIC DNA]</scope>
    <source>
        <strain evidence="11 12">CBS 180</strain>
    </source>
</reference>
<evidence type="ECO:0000256" key="1">
    <source>
        <dbReference type="ARBA" id="ARBA00004115"/>
    </source>
</evidence>
<feature type="compositionally biased region" description="Acidic residues" evidence="10">
    <location>
        <begin position="282"/>
        <end position="291"/>
    </location>
</feature>
<evidence type="ECO:0008006" key="13">
    <source>
        <dbReference type="Google" id="ProtNLM"/>
    </source>
</evidence>
<accession>A0A4V4NGC0</accession>
<evidence type="ECO:0000313" key="11">
    <source>
        <dbReference type="EMBL" id="TID31380.1"/>
    </source>
</evidence>
<dbReference type="PANTHER" id="PTHR11073">
    <property type="entry name" value="CALRETICULIN AND CALNEXIN"/>
    <property type="match status" value="1"/>
</dbReference>
<comment type="similarity">
    <text evidence="2 9">Belongs to the calreticulin family.</text>
</comment>
<evidence type="ECO:0000256" key="8">
    <source>
        <dbReference type="PIRSR" id="PIRSR601580-3"/>
    </source>
</evidence>
<dbReference type="FunFam" id="2.60.120.200:FF:000011">
    <property type="entry name" value="Probable calnexin"/>
    <property type="match status" value="1"/>
</dbReference>
<dbReference type="InterPro" id="IPR013320">
    <property type="entry name" value="ConA-like_dom_sf"/>
</dbReference>
<dbReference type="Gene3D" id="2.10.250.10">
    <property type="entry name" value="Calreticulin/calnexin, P domain"/>
    <property type="match status" value="1"/>
</dbReference>
<keyword evidence="6 9" id="KW-0472">Membrane</keyword>
<proteinExistence type="inferred from homology"/>
<dbReference type="STRING" id="52247.A0A4V4NGC0"/>
<feature type="region of interest" description="Disordered" evidence="10">
    <location>
        <begin position="281"/>
        <end position="304"/>
    </location>
</feature>
<feature type="disulfide bond" evidence="8">
    <location>
        <begin position="123"/>
        <end position="157"/>
    </location>
</feature>
<dbReference type="InterPro" id="IPR018124">
    <property type="entry name" value="Calret/calnex_CS"/>
</dbReference>
<keyword evidence="5 9" id="KW-1133">Transmembrane helix</keyword>
<comment type="subcellular location">
    <subcellularLocation>
        <location evidence="1">Endoplasmic reticulum membrane</location>
        <topology evidence="1">Single-pass type I membrane protein</topology>
    </subcellularLocation>
</comment>
<comment type="caution">
    <text evidence="11">The sequence shown here is derived from an EMBL/GenBank/DDBJ whole genome shotgun (WGS) entry which is preliminary data.</text>
</comment>
<keyword evidence="12" id="KW-1185">Reference proteome</keyword>
<protein>
    <recommendedName>
        <fullName evidence="13">Calnexin</fullName>
    </recommendedName>
</protein>
<dbReference type="PRINTS" id="PR00626">
    <property type="entry name" value="CALRETICULIN"/>
</dbReference>
<name>A0A4V4NGC0_9ASCO</name>
<evidence type="ECO:0000256" key="4">
    <source>
        <dbReference type="ARBA" id="ARBA00022824"/>
    </source>
</evidence>
<dbReference type="InterPro" id="IPR001580">
    <property type="entry name" value="Calret/calnex"/>
</dbReference>
<dbReference type="SUPFAM" id="SSF63887">
    <property type="entry name" value="P-domain of calnexin/calreticulin"/>
    <property type="match status" value="1"/>
</dbReference>
<feature type="signal peptide" evidence="9">
    <location>
        <begin position="1"/>
        <end position="21"/>
    </location>
</feature>
<evidence type="ECO:0000313" key="12">
    <source>
        <dbReference type="Proteomes" id="UP000307173"/>
    </source>
</evidence>
<evidence type="ECO:0000256" key="3">
    <source>
        <dbReference type="ARBA" id="ARBA00022692"/>
    </source>
</evidence>
<feature type="compositionally biased region" description="Low complexity" evidence="10">
    <location>
        <begin position="533"/>
        <end position="546"/>
    </location>
</feature>